<dbReference type="Pfam" id="PF04464">
    <property type="entry name" value="Glyphos_transf"/>
    <property type="match status" value="1"/>
</dbReference>
<keyword evidence="3" id="KW-1003">Cell membrane</keyword>
<evidence type="ECO:0000256" key="5">
    <source>
        <dbReference type="ARBA" id="ARBA00022944"/>
    </source>
</evidence>
<keyword evidence="6" id="KW-0472">Membrane</keyword>
<dbReference type="GO" id="GO:0005886">
    <property type="term" value="C:plasma membrane"/>
    <property type="evidence" value="ECO:0007669"/>
    <property type="project" value="UniProtKB-SubCell"/>
</dbReference>
<evidence type="ECO:0000256" key="6">
    <source>
        <dbReference type="ARBA" id="ARBA00023136"/>
    </source>
</evidence>
<reference evidence="7 8" key="1">
    <citation type="submission" date="2018-11" db="EMBL/GenBank/DDBJ databases">
        <authorList>
            <person name="Li F."/>
        </authorList>
    </citation>
    <scope>NUCLEOTIDE SEQUENCE [LARGE SCALE GENOMIC DNA]</scope>
    <source>
        <strain evidence="7 8">Gsoil 097</strain>
    </source>
</reference>
<dbReference type="InterPro" id="IPR043149">
    <property type="entry name" value="TagF_N"/>
</dbReference>
<accession>A0A3N0CG02</accession>
<organism evidence="7 8">
    <name type="scientific">Nocardioides marmoriginsengisoli</name>
    <dbReference type="NCBI Taxonomy" id="661483"/>
    <lineage>
        <taxon>Bacteria</taxon>
        <taxon>Bacillati</taxon>
        <taxon>Actinomycetota</taxon>
        <taxon>Actinomycetes</taxon>
        <taxon>Propionibacteriales</taxon>
        <taxon>Nocardioidaceae</taxon>
        <taxon>Nocardioides</taxon>
    </lineage>
</organism>
<evidence type="ECO:0000313" key="7">
    <source>
        <dbReference type="EMBL" id="RNL62229.1"/>
    </source>
</evidence>
<dbReference type="GO" id="GO:0047355">
    <property type="term" value="F:CDP-glycerol glycerophosphotransferase activity"/>
    <property type="evidence" value="ECO:0007669"/>
    <property type="project" value="InterPro"/>
</dbReference>
<dbReference type="AlphaFoldDB" id="A0A3N0CG02"/>
<keyword evidence="8" id="KW-1185">Reference proteome</keyword>
<dbReference type="PANTHER" id="PTHR37316">
    <property type="entry name" value="TEICHOIC ACID GLYCEROL-PHOSPHATE PRIMASE"/>
    <property type="match status" value="1"/>
</dbReference>
<comment type="similarity">
    <text evidence="2">Belongs to the CDP-glycerol glycerophosphotransferase family.</text>
</comment>
<comment type="subcellular location">
    <subcellularLocation>
        <location evidence="1">Cell membrane</location>
        <topology evidence="1">Peripheral membrane protein</topology>
    </subcellularLocation>
</comment>
<evidence type="ECO:0000256" key="1">
    <source>
        <dbReference type="ARBA" id="ARBA00004202"/>
    </source>
</evidence>
<proteinExistence type="inferred from homology"/>
<dbReference type="SUPFAM" id="SSF53448">
    <property type="entry name" value="Nucleotide-diphospho-sugar transferases"/>
    <property type="match status" value="1"/>
</dbReference>
<dbReference type="InterPro" id="IPR029044">
    <property type="entry name" value="Nucleotide-diphossugar_trans"/>
</dbReference>
<dbReference type="InterPro" id="IPR051612">
    <property type="entry name" value="Teichoic_Acid_Biosynth"/>
</dbReference>
<dbReference type="Gene3D" id="3.40.50.11820">
    <property type="match status" value="1"/>
</dbReference>
<sequence>MRATLDAVRDQPSPSIEFVVVSYGDPRSAGRAAAGDDTRVRFREAEDLASARARGVQAARGTHVIVASPGDRYPRAALADLVPALARDEALLLATEAGEPDRADLLSRPDFARLPFLGRLVVPREQLLAALGGSRVTDDPDGLRIALDVLDAGVTLTPYRAWFDGRLAERGPFQVRADPLARLEAHVARDRDTLVALVERPAARVQRAVGALAELRPFLAAAEAATADQRELLREQAGSLAALAADQLESVDVLTRILAELAAAGDYDGLVDLVASREFADGFGTRVVDGAVVAQLADPQLTGREPLRVLTEHETPLRAQLRRLRVIDDELVLEVLAGVRLVDTVEPRVEARLVDADRSVPARVTVTADAAVTRWLAGSEQDQDGGLLTLRVPVGALGPGLWRLDLDWADRGVRRSGTVDDLDRAGSAGRAAVPLTSSTTIAARARHGRVVLAVAAGQADGPASTLRKIEAVDGALRLTTSATVTGVRLEGNGHRVPATAGGAPGFWNLPLTDDPWSLGAAPLPTGAYRLVFDGAAVVPDPALVDLLPTDERTALHRVEVARGHGGIVVHLGPLLADDELGRRAQRRLQAEHLVERPLDPRLVYFQSFTGQWPGDHPLAIQQELFRRRPDLDVRWVVADSSATPPPGSRALLFRSREWHDVLARASYVVTNIELEKTATRRPGQQILQTFHGYPSKAMGLGLWKPRGLLPSQIERQLDHTSRTWNNLLTPDPEMDQYYRRDYAYDGRILALGYPRDDVLVGSALAELRAATRARLGIGEHQHAVLYAPTWRDDLATNFRAAEAVHHLDVEEAAAALGKDYVLLMRGHRFHAPRAGTGSRVVDVTGHPDINHLIAASDAAVLDYSSLRFDFAITGKPMVFLVPDLETYGSRTRGFLWDYRETAPGPLVATTAEVIGELRDLDRLGARWSADLVAFNARYNRLQDGRAAERVVEEFFGPLL</sequence>
<gene>
    <name evidence="7" type="ORF">EFK50_10595</name>
</gene>
<evidence type="ECO:0000256" key="4">
    <source>
        <dbReference type="ARBA" id="ARBA00022679"/>
    </source>
</evidence>
<dbReference type="InterPro" id="IPR007554">
    <property type="entry name" value="Glycerophosphate_synth"/>
</dbReference>
<comment type="caution">
    <text evidence="7">The sequence shown here is derived from an EMBL/GenBank/DDBJ whole genome shotgun (WGS) entry which is preliminary data.</text>
</comment>
<dbReference type="Proteomes" id="UP000267128">
    <property type="component" value="Unassembled WGS sequence"/>
</dbReference>
<dbReference type="InterPro" id="IPR043148">
    <property type="entry name" value="TagF_C"/>
</dbReference>
<evidence type="ECO:0000256" key="3">
    <source>
        <dbReference type="ARBA" id="ARBA00022475"/>
    </source>
</evidence>
<evidence type="ECO:0008006" key="9">
    <source>
        <dbReference type="Google" id="ProtNLM"/>
    </source>
</evidence>
<dbReference type="PANTHER" id="PTHR37316:SF3">
    <property type="entry name" value="TEICHOIC ACID GLYCEROL-PHOSPHATE TRANSFERASE"/>
    <property type="match status" value="1"/>
</dbReference>
<dbReference type="GO" id="GO:0019350">
    <property type="term" value="P:teichoic acid biosynthetic process"/>
    <property type="evidence" value="ECO:0007669"/>
    <property type="project" value="UniProtKB-KW"/>
</dbReference>
<evidence type="ECO:0000313" key="8">
    <source>
        <dbReference type="Proteomes" id="UP000267128"/>
    </source>
</evidence>
<dbReference type="Gene3D" id="3.40.50.12580">
    <property type="match status" value="1"/>
</dbReference>
<evidence type="ECO:0000256" key="2">
    <source>
        <dbReference type="ARBA" id="ARBA00010488"/>
    </source>
</evidence>
<dbReference type="SUPFAM" id="SSF53756">
    <property type="entry name" value="UDP-Glycosyltransferase/glycogen phosphorylase"/>
    <property type="match status" value="1"/>
</dbReference>
<keyword evidence="4" id="KW-0808">Transferase</keyword>
<keyword evidence="5" id="KW-0777">Teichoic acid biosynthesis</keyword>
<dbReference type="CDD" id="cd00761">
    <property type="entry name" value="Glyco_tranf_GTA_type"/>
    <property type="match status" value="1"/>
</dbReference>
<name>A0A3N0CG02_9ACTN</name>
<dbReference type="EMBL" id="RJSE01000007">
    <property type="protein sequence ID" value="RNL62229.1"/>
    <property type="molecule type" value="Genomic_DNA"/>
</dbReference>
<protein>
    <recommendedName>
        <fullName evidence="9">Glycosyltransferase</fullName>
    </recommendedName>
</protein>